<keyword evidence="10" id="KW-0573">Peptidoglycan synthesis</keyword>
<dbReference type="GO" id="GO:0071555">
    <property type="term" value="P:cell wall organization"/>
    <property type="evidence" value="ECO:0007669"/>
    <property type="project" value="UniProtKB-KW"/>
</dbReference>
<dbReference type="EC" id="3.4.16.4" evidence="4"/>
<dbReference type="PANTHER" id="PTHR21581:SF6">
    <property type="entry name" value="TRAFFICKING PROTEIN PARTICLE COMPLEX SUBUNIT 12"/>
    <property type="match status" value="1"/>
</dbReference>
<dbReference type="InterPro" id="IPR037167">
    <property type="entry name" value="Peptidase_S11_C_sf"/>
</dbReference>
<dbReference type="Pfam" id="PF07943">
    <property type="entry name" value="PBP5_C"/>
    <property type="match status" value="1"/>
</dbReference>
<accession>A0A8J7PSB9</accession>
<dbReference type="InterPro" id="IPR012338">
    <property type="entry name" value="Beta-lactam/transpept-like"/>
</dbReference>
<evidence type="ECO:0000256" key="15">
    <source>
        <dbReference type="RuleBase" id="RU004016"/>
    </source>
</evidence>
<dbReference type="PANTHER" id="PTHR21581">
    <property type="entry name" value="D-ALANYL-D-ALANINE CARBOXYPEPTIDASE"/>
    <property type="match status" value="1"/>
</dbReference>
<dbReference type="Gene3D" id="3.40.710.10">
    <property type="entry name" value="DD-peptidase/beta-lactamase superfamily"/>
    <property type="match status" value="1"/>
</dbReference>
<comment type="similarity">
    <text evidence="3 15">Belongs to the peptidase S11 family.</text>
</comment>
<evidence type="ECO:0000256" key="16">
    <source>
        <dbReference type="SAM" id="SignalP"/>
    </source>
</evidence>
<dbReference type="AlphaFoldDB" id="A0A8J7PSB9"/>
<dbReference type="InterPro" id="IPR015956">
    <property type="entry name" value="Peniciliin-bd_prot_C_sf"/>
</dbReference>
<dbReference type="GO" id="GO:0009002">
    <property type="term" value="F:serine-type D-Ala-D-Ala carboxypeptidase activity"/>
    <property type="evidence" value="ECO:0007669"/>
    <property type="project" value="UniProtKB-EC"/>
</dbReference>
<evidence type="ECO:0000259" key="17">
    <source>
        <dbReference type="SMART" id="SM00936"/>
    </source>
</evidence>
<reference evidence="18" key="1">
    <citation type="submission" date="2021-02" db="EMBL/GenBank/DDBJ databases">
        <title>Thiocyanate and organic carbon inputs drive convergent selection for specific autotrophic Afipia and Thiobacillus strains within complex microbiomes.</title>
        <authorList>
            <person name="Huddy R.J."/>
            <person name="Sachdeva R."/>
            <person name="Kadzinga F."/>
            <person name="Kantor R.S."/>
            <person name="Harrison S.T.L."/>
            <person name="Banfield J.F."/>
        </authorList>
    </citation>
    <scope>NUCLEOTIDE SEQUENCE</scope>
    <source>
        <strain evidence="18">SCN18_10_11_15_R4_P_38_20</strain>
    </source>
</reference>
<evidence type="ECO:0000256" key="8">
    <source>
        <dbReference type="ARBA" id="ARBA00022801"/>
    </source>
</evidence>
<evidence type="ECO:0000256" key="5">
    <source>
        <dbReference type="ARBA" id="ARBA00022645"/>
    </source>
</evidence>
<dbReference type="InterPro" id="IPR012907">
    <property type="entry name" value="Peptidase_S11_C"/>
</dbReference>
<dbReference type="SMART" id="SM00936">
    <property type="entry name" value="PBP5_C"/>
    <property type="match status" value="1"/>
</dbReference>
<sequence>MKNKKINLFVFLTFLITSSAQSDEKLPLESTQAILIDTTTDQVLFDKGADVQMLPSSMTKILTMYLVFEELKAGRLKLDDTFVVSEKAWRKQGSKMFVKVGDRIRIDDLIRGVIVQSGNDASIVLAEGIAGSEEAFATQMTHKARELGASCSNFVNATGWPDENHYSTPRDLALIAERTIKDFPEYYHFYREMVFIFNGIRQMNRNPLLYTMPECDGLKTGNTDEGGYGVVASAIQDGRRLIMVVNGAKSKKERAKDSEALMRWGFSYYVSPLLFKASEVVEKVDVWLGNKSSIEMLVEEDVYVTLPRHESKNLKIEVKYQSPIPAPIKAGQRVGTLIIKGLNTNKDREIPLVAGSQVEKADFIDRIKAAIHYLLFGHN</sequence>
<evidence type="ECO:0000256" key="11">
    <source>
        <dbReference type="ARBA" id="ARBA00023316"/>
    </source>
</evidence>
<evidence type="ECO:0000256" key="6">
    <source>
        <dbReference type="ARBA" id="ARBA00022670"/>
    </source>
</evidence>
<dbReference type="InterPro" id="IPR018044">
    <property type="entry name" value="Peptidase_S11"/>
</dbReference>
<keyword evidence="6" id="KW-0645">Protease</keyword>
<evidence type="ECO:0000256" key="3">
    <source>
        <dbReference type="ARBA" id="ARBA00007164"/>
    </source>
</evidence>
<evidence type="ECO:0000256" key="14">
    <source>
        <dbReference type="PIRSR" id="PIRSR618044-2"/>
    </source>
</evidence>
<comment type="caution">
    <text evidence="18">The sequence shown here is derived from an EMBL/GenBank/DDBJ whole genome shotgun (WGS) entry which is preliminary data.</text>
</comment>
<organism evidence="18 19">
    <name type="scientific">Candidatus Paracaedimonas acanthamoebae</name>
    <dbReference type="NCBI Taxonomy" id="244581"/>
    <lineage>
        <taxon>Bacteria</taxon>
        <taxon>Pseudomonadati</taxon>
        <taxon>Pseudomonadota</taxon>
        <taxon>Alphaproteobacteria</taxon>
        <taxon>Holosporales</taxon>
        <taxon>Caedimonadaceae</taxon>
        <taxon>Candidatus Paracaedimonas</taxon>
    </lineage>
</organism>
<dbReference type="GO" id="GO:0009252">
    <property type="term" value="P:peptidoglycan biosynthetic process"/>
    <property type="evidence" value="ECO:0007669"/>
    <property type="project" value="UniProtKB-UniPathway"/>
</dbReference>
<dbReference type="GO" id="GO:0008360">
    <property type="term" value="P:regulation of cell shape"/>
    <property type="evidence" value="ECO:0007669"/>
    <property type="project" value="UniProtKB-KW"/>
</dbReference>
<feature type="signal peptide" evidence="16">
    <location>
        <begin position="1"/>
        <end position="22"/>
    </location>
</feature>
<dbReference type="SUPFAM" id="SSF56601">
    <property type="entry name" value="beta-lactamase/transpeptidase-like"/>
    <property type="match status" value="1"/>
</dbReference>
<comment type="pathway">
    <text evidence="2">Cell wall biogenesis; peptidoglycan biosynthesis.</text>
</comment>
<comment type="catalytic activity">
    <reaction evidence="12">
        <text>Preferential cleavage: (Ac)2-L-Lys-D-Ala-|-D-Ala. Also transpeptidation of peptidyl-alanyl moieties that are N-acyl substituents of D-alanine.</text>
        <dbReference type="EC" id="3.4.16.4"/>
    </reaction>
</comment>
<evidence type="ECO:0000313" key="18">
    <source>
        <dbReference type="EMBL" id="MBN9412764.1"/>
    </source>
</evidence>
<dbReference type="EMBL" id="JAFKGL010000012">
    <property type="protein sequence ID" value="MBN9412764.1"/>
    <property type="molecule type" value="Genomic_DNA"/>
</dbReference>
<dbReference type="Pfam" id="PF00768">
    <property type="entry name" value="Peptidase_S11"/>
    <property type="match status" value="1"/>
</dbReference>
<feature type="active site" description="Acyl-ester intermediate" evidence="13">
    <location>
        <position position="57"/>
    </location>
</feature>
<dbReference type="InterPro" id="IPR001967">
    <property type="entry name" value="Peptidase_S11_N"/>
</dbReference>
<evidence type="ECO:0000256" key="1">
    <source>
        <dbReference type="ARBA" id="ARBA00003217"/>
    </source>
</evidence>
<evidence type="ECO:0000256" key="4">
    <source>
        <dbReference type="ARBA" id="ARBA00012448"/>
    </source>
</evidence>
<proteinExistence type="inferred from homology"/>
<keyword evidence="8" id="KW-0378">Hydrolase</keyword>
<dbReference type="PRINTS" id="PR00725">
    <property type="entry name" value="DADACBPTASE1"/>
</dbReference>
<dbReference type="UniPathway" id="UPA00219"/>
<keyword evidence="5 18" id="KW-0121">Carboxypeptidase</keyword>
<protein>
    <recommendedName>
        <fullName evidence="4">serine-type D-Ala-D-Ala carboxypeptidase</fullName>
        <ecNumber evidence="4">3.4.16.4</ecNumber>
    </recommendedName>
</protein>
<comment type="function">
    <text evidence="1">Removes C-terminal D-alanyl residues from sugar-peptide cell wall precursors.</text>
</comment>
<keyword evidence="7 16" id="KW-0732">Signal</keyword>
<feature type="binding site" evidence="14">
    <location>
        <position position="219"/>
    </location>
    <ligand>
        <name>substrate</name>
    </ligand>
</feature>
<evidence type="ECO:0000256" key="13">
    <source>
        <dbReference type="PIRSR" id="PIRSR618044-1"/>
    </source>
</evidence>
<feature type="chain" id="PRO_5035154391" description="serine-type D-Ala-D-Ala carboxypeptidase" evidence="16">
    <location>
        <begin position="23"/>
        <end position="379"/>
    </location>
</feature>
<dbReference type="Gene3D" id="2.60.410.10">
    <property type="entry name" value="D-Ala-D-Ala carboxypeptidase, C-terminal domain"/>
    <property type="match status" value="1"/>
</dbReference>
<evidence type="ECO:0000256" key="10">
    <source>
        <dbReference type="ARBA" id="ARBA00022984"/>
    </source>
</evidence>
<dbReference type="Proteomes" id="UP000664414">
    <property type="component" value="Unassembled WGS sequence"/>
</dbReference>
<gene>
    <name evidence="18" type="ORF">J0H12_02400</name>
</gene>
<feature type="domain" description="Peptidase S11 D-Ala-D-Ala carboxypeptidase A C-terminal" evidence="17">
    <location>
        <begin position="269"/>
        <end position="360"/>
    </location>
</feature>
<name>A0A8J7PSB9_9PROT</name>
<evidence type="ECO:0000313" key="19">
    <source>
        <dbReference type="Proteomes" id="UP000664414"/>
    </source>
</evidence>
<feature type="active site" description="Proton acceptor" evidence="13">
    <location>
        <position position="60"/>
    </location>
</feature>
<evidence type="ECO:0000256" key="12">
    <source>
        <dbReference type="ARBA" id="ARBA00034000"/>
    </source>
</evidence>
<evidence type="ECO:0000256" key="2">
    <source>
        <dbReference type="ARBA" id="ARBA00004752"/>
    </source>
</evidence>
<evidence type="ECO:0000256" key="9">
    <source>
        <dbReference type="ARBA" id="ARBA00022960"/>
    </source>
</evidence>
<keyword evidence="11" id="KW-0961">Cell wall biogenesis/degradation</keyword>
<dbReference type="SUPFAM" id="SSF69189">
    <property type="entry name" value="Penicillin-binding protein associated domain"/>
    <property type="match status" value="1"/>
</dbReference>
<evidence type="ECO:0000256" key="7">
    <source>
        <dbReference type="ARBA" id="ARBA00022729"/>
    </source>
</evidence>
<keyword evidence="9" id="KW-0133">Cell shape</keyword>
<feature type="active site" evidence="13">
    <location>
        <position position="117"/>
    </location>
</feature>
<dbReference type="GO" id="GO:0006508">
    <property type="term" value="P:proteolysis"/>
    <property type="evidence" value="ECO:0007669"/>
    <property type="project" value="UniProtKB-KW"/>
</dbReference>